<organism evidence="1 2">
    <name type="scientific">Vaccinium darrowii</name>
    <dbReference type="NCBI Taxonomy" id="229202"/>
    <lineage>
        <taxon>Eukaryota</taxon>
        <taxon>Viridiplantae</taxon>
        <taxon>Streptophyta</taxon>
        <taxon>Embryophyta</taxon>
        <taxon>Tracheophyta</taxon>
        <taxon>Spermatophyta</taxon>
        <taxon>Magnoliopsida</taxon>
        <taxon>eudicotyledons</taxon>
        <taxon>Gunneridae</taxon>
        <taxon>Pentapetalae</taxon>
        <taxon>asterids</taxon>
        <taxon>Ericales</taxon>
        <taxon>Ericaceae</taxon>
        <taxon>Vaccinioideae</taxon>
        <taxon>Vaccinieae</taxon>
        <taxon>Vaccinium</taxon>
    </lineage>
</organism>
<comment type="caution">
    <text evidence="1">The sequence shown here is derived from an EMBL/GenBank/DDBJ whole genome shotgun (WGS) entry which is preliminary data.</text>
</comment>
<proteinExistence type="predicted"/>
<accession>A0ACB7YVS2</accession>
<evidence type="ECO:0000313" key="2">
    <source>
        <dbReference type="Proteomes" id="UP000828048"/>
    </source>
</evidence>
<name>A0ACB7YVS2_9ERIC</name>
<protein>
    <submittedName>
        <fullName evidence="1">Uncharacterized protein</fullName>
    </submittedName>
</protein>
<keyword evidence="2" id="KW-1185">Reference proteome</keyword>
<sequence>MDKQKESVASGLESKGRTTYSEVADEIVAEFTESNNSAVSLDKVEEKNIGRRVYDALNVLMALDVIVKEGLEIRWKGLPSTDVKDMEQNKEQTPGTDLSSVSTSE</sequence>
<evidence type="ECO:0000313" key="1">
    <source>
        <dbReference type="EMBL" id="KAH7857705.1"/>
    </source>
</evidence>
<dbReference type="Proteomes" id="UP000828048">
    <property type="component" value="Chromosome 3"/>
</dbReference>
<gene>
    <name evidence="1" type="ORF">Vadar_015568</name>
</gene>
<reference evidence="1 2" key="1">
    <citation type="journal article" date="2021" name="Hortic Res">
        <title>High-quality reference genome and annotation aids understanding of berry development for evergreen blueberry (Vaccinium darrowii).</title>
        <authorList>
            <person name="Yu J."/>
            <person name="Hulse-Kemp A.M."/>
            <person name="Babiker E."/>
            <person name="Staton M."/>
        </authorList>
    </citation>
    <scope>NUCLEOTIDE SEQUENCE [LARGE SCALE GENOMIC DNA]</scope>
    <source>
        <strain evidence="2">cv. NJ 8807/NJ 8810</strain>
        <tissue evidence="1">Young leaf</tissue>
    </source>
</reference>
<dbReference type="EMBL" id="CM037153">
    <property type="protein sequence ID" value="KAH7857705.1"/>
    <property type="molecule type" value="Genomic_DNA"/>
</dbReference>